<organism evidence="10 11">
    <name type="scientific">Enterobacter huaxiensis</name>
    <dbReference type="NCBI Taxonomy" id="2494702"/>
    <lineage>
        <taxon>Bacteria</taxon>
        <taxon>Pseudomonadati</taxon>
        <taxon>Pseudomonadota</taxon>
        <taxon>Gammaproteobacteria</taxon>
        <taxon>Enterobacterales</taxon>
        <taxon>Enterobacteriaceae</taxon>
        <taxon>Enterobacter</taxon>
    </lineage>
</organism>
<name>A0A428LVQ1_9ENTR</name>
<protein>
    <recommendedName>
        <fullName evidence="9">Trimeric autotransporter adhesin YadA-like C-terminal membrane anchor domain-containing protein</fullName>
    </recommendedName>
</protein>
<reference evidence="10 11" key="1">
    <citation type="submission" date="2018-12" db="EMBL/GenBank/DDBJ databases">
        <title>The Genome Submission of two Enterobacter spp. strains.</title>
        <authorList>
            <person name="Wu W."/>
            <person name="Wei L."/>
            <person name="Feng Y."/>
            <person name="Zong Z."/>
        </authorList>
    </citation>
    <scope>NUCLEOTIDE SEQUENCE [LARGE SCALE GENOMIC DNA]</scope>
    <source>
        <strain evidence="10 11">WCHEHu045002</strain>
    </source>
</reference>
<dbReference type="SUPFAM" id="SSF54523">
    <property type="entry name" value="Pili subunits"/>
    <property type="match status" value="1"/>
</dbReference>
<keyword evidence="3" id="KW-1134">Transmembrane beta strand</keyword>
<gene>
    <name evidence="10" type="ORF">EJE24_06360</name>
</gene>
<evidence type="ECO:0000313" key="10">
    <source>
        <dbReference type="EMBL" id="RSK69413.1"/>
    </source>
</evidence>
<dbReference type="GO" id="GO:0009279">
    <property type="term" value="C:cell outer membrane"/>
    <property type="evidence" value="ECO:0007669"/>
    <property type="project" value="UniProtKB-SubCell"/>
</dbReference>
<dbReference type="GO" id="GO:0009986">
    <property type="term" value="C:cell surface"/>
    <property type="evidence" value="ECO:0007669"/>
    <property type="project" value="UniProtKB-SubCell"/>
</dbReference>
<evidence type="ECO:0000256" key="8">
    <source>
        <dbReference type="SAM" id="SignalP"/>
    </source>
</evidence>
<accession>A0A428LVQ1</accession>
<comment type="subcellular location">
    <subcellularLocation>
        <location evidence="2">Cell outer membrane</location>
    </subcellularLocation>
    <subcellularLocation>
        <location evidence="1">Cell surface</location>
    </subcellularLocation>
</comment>
<dbReference type="InterPro" id="IPR045584">
    <property type="entry name" value="Pilin-like"/>
</dbReference>
<evidence type="ECO:0000256" key="7">
    <source>
        <dbReference type="ARBA" id="ARBA00023237"/>
    </source>
</evidence>
<dbReference type="Pfam" id="PF03895">
    <property type="entry name" value="YadA_anchor"/>
    <property type="match status" value="1"/>
</dbReference>
<evidence type="ECO:0000256" key="2">
    <source>
        <dbReference type="ARBA" id="ARBA00004442"/>
    </source>
</evidence>
<comment type="caution">
    <text evidence="10">The sequence shown here is derived from an EMBL/GenBank/DDBJ whole genome shotgun (WGS) entry which is preliminary data.</text>
</comment>
<dbReference type="Proteomes" id="UP000276389">
    <property type="component" value="Unassembled WGS sequence"/>
</dbReference>
<evidence type="ECO:0000313" key="11">
    <source>
        <dbReference type="Proteomes" id="UP000276389"/>
    </source>
</evidence>
<keyword evidence="7" id="KW-0998">Cell outer membrane</keyword>
<evidence type="ECO:0000256" key="6">
    <source>
        <dbReference type="ARBA" id="ARBA00023136"/>
    </source>
</evidence>
<keyword evidence="6" id="KW-0472">Membrane</keyword>
<proteinExistence type="predicted"/>
<evidence type="ECO:0000256" key="5">
    <source>
        <dbReference type="ARBA" id="ARBA00022729"/>
    </source>
</evidence>
<keyword evidence="4" id="KW-0812">Transmembrane</keyword>
<evidence type="ECO:0000256" key="4">
    <source>
        <dbReference type="ARBA" id="ARBA00022692"/>
    </source>
</evidence>
<keyword evidence="5 8" id="KW-0732">Signal</keyword>
<dbReference type="EMBL" id="RWHU01000002">
    <property type="protein sequence ID" value="RSK69413.1"/>
    <property type="molecule type" value="Genomic_DNA"/>
</dbReference>
<feature type="chain" id="PRO_5018994824" description="Trimeric autotransporter adhesin YadA-like C-terminal membrane anchor domain-containing protein" evidence="8">
    <location>
        <begin position="28"/>
        <end position="341"/>
    </location>
</feature>
<evidence type="ECO:0000256" key="1">
    <source>
        <dbReference type="ARBA" id="ARBA00004241"/>
    </source>
</evidence>
<feature type="domain" description="Trimeric autotransporter adhesin YadA-like C-terminal membrane anchor" evidence="9">
    <location>
        <begin position="296"/>
        <end position="338"/>
    </location>
</feature>
<evidence type="ECO:0000259" key="9">
    <source>
        <dbReference type="Pfam" id="PF03895"/>
    </source>
</evidence>
<dbReference type="InterPro" id="IPR005594">
    <property type="entry name" value="YadA_C"/>
</dbReference>
<evidence type="ECO:0000256" key="3">
    <source>
        <dbReference type="ARBA" id="ARBA00022452"/>
    </source>
</evidence>
<dbReference type="AlphaFoldDB" id="A0A428LVQ1"/>
<dbReference type="Gene3D" id="3.30.1300.30">
    <property type="entry name" value="GSPII I/J protein-like"/>
    <property type="match status" value="1"/>
</dbReference>
<feature type="signal peptide" evidence="8">
    <location>
        <begin position="1"/>
        <end position="27"/>
    </location>
</feature>
<sequence>MYTLDMKKTILVLTIYSVLCNFSAAHASILSEAVASQLIAAEKVGTSVVINEAVSNFNGLSDGNQAIVIDGLNANGHGTITHQLVPHDSAIQNNAKSITALQYAIYVPVKPANLTQSTPVLAPSKTPEAVPVAVPAKMTQSTPVVQLVPMAAQQTPQTTPARPQSVSDAINVPVLKQNTRKVVPAQIHRPVFTQKTPEITGTTYRSVVIDQQAHGAQEQGVIGRYSVASESLQKLADDENAKTSANSVHIADNSARLSSLESAANTKFAELIKEVNDNRKRASAGIAGVAAMANIPQVIQGQNFSIGAGAGTTDGESALAVGFSARATEHVVVKASATDDS</sequence>